<organism evidence="1 2">
    <name type="scientific">Pleurodeles waltl</name>
    <name type="common">Iberian ribbed newt</name>
    <dbReference type="NCBI Taxonomy" id="8319"/>
    <lineage>
        <taxon>Eukaryota</taxon>
        <taxon>Metazoa</taxon>
        <taxon>Chordata</taxon>
        <taxon>Craniata</taxon>
        <taxon>Vertebrata</taxon>
        <taxon>Euteleostomi</taxon>
        <taxon>Amphibia</taxon>
        <taxon>Batrachia</taxon>
        <taxon>Caudata</taxon>
        <taxon>Salamandroidea</taxon>
        <taxon>Salamandridae</taxon>
        <taxon>Pleurodelinae</taxon>
        <taxon>Pleurodeles</taxon>
    </lineage>
</organism>
<evidence type="ECO:0008006" key="3">
    <source>
        <dbReference type="Google" id="ProtNLM"/>
    </source>
</evidence>
<name>A0AAV7VSI6_PLEWA</name>
<reference evidence="1" key="1">
    <citation type="journal article" date="2022" name="bioRxiv">
        <title>Sequencing and chromosome-scale assembly of the giantPleurodeles waltlgenome.</title>
        <authorList>
            <person name="Brown T."/>
            <person name="Elewa A."/>
            <person name="Iarovenko S."/>
            <person name="Subramanian E."/>
            <person name="Araus A.J."/>
            <person name="Petzold A."/>
            <person name="Susuki M."/>
            <person name="Suzuki K.-i.T."/>
            <person name="Hayashi T."/>
            <person name="Toyoda A."/>
            <person name="Oliveira C."/>
            <person name="Osipova E."/>
            <person name="Leigh N.D."/>
            <person name="Simon A."/>
            <person name="Yun M.H."/>
        </authorList>
    </citation>
    <scope>NUCLEOTIDE SEQUENCE</scope>
    <source>
        <strain evidence="1">20211129_DDA</strain>
        <tissue evidence="1">Liver</tissue>
    </source>
</reference>
<comment type="caution">
    <text evidence="1">The sequence shown here is derived from an EMBL/GenBank/DDBJ whole genome shotgun (WGS) entry which is preliminary data.</text>
</comment>
<gene>
    <name evidence="1" type="ORF">NDU88_008049</name>
</gene>
<dbReference type="Proteomes" id="UP001066276">
    <property type="component" value="Chromosome 2_1"/>
</dbReference>
<evidence type="ECO:0000313" key="1">
    <source>
        <dbReference type="EMBL" id="KAJ1204268.1"/>
    </source>
</evidence>
<evidence type="ECO:0000313" key="2">
    <source>
        <dbReference type="Proteomes" id="UP001066276"/>
    </source>
</evidence>
<dbReference type="AlphaFoldDB" id="A0AAV7VSI6"/>
<dbReference type="EMBL" id="JANPWB010000003">
    <property type="protein sequence ID" value="KAJ1204268.1"/>
    <property type="molecule type" value="Genomic_DNA"/>
</dbReference>
<accession>A0AAV7VSI6</accession>
<proteinExistence type="predicted"/>
<keyword evidence="2" id="KW-1185">Reference proteome</keyword>
<sequence length="162" mass="17006">MSQTGVLSRFIVFAGELGGQLGSNRGCACVPGHACTAVPVRRGSFTEVLVCGVGGAAWSSRVGGDAGRQRGFLFFWRCWSVALAEQRGPPAWAETLGGSASGWKHRGRLPMGSASLGATWRLVDGVVVSEGSGRLVDRLFPKVLTLAPVLRGCLVRCWVCSG</sequence>
<protein>
    <recommendedName>
        <fullName evidence="3">Secreted protein</fullName>
    </recommendedName>
</protein>